<comment type="subunit">
    <text evidence="6">The basal body constitutes a major portion of the flagellar organelle and consists of a number of rings mounted on a central rod.</text>
</comment>
<dbReference type="Pfam" id="PF00460">
    <property type="entry name" value="Flg_bb_rod"/>
    <property type="match status" value="1"/>
</dbReference>
<evidence type="ECO:0000313" key="8">
    <source>
        <dbReference type="EMBL" id="MBY9074040.1"/>
    </source>
</evidence>
<dbReference type="PIRSF" id="PIRSF002889">
    <property type="entry name" value="Rod_FlgB"/>
    <property type="match status" value="1"/>
</dbReference>
<gene>
    <name evidence="8" type="ORF">K1X13_04305</name>
</gene>
<comment type="subcellular location">
    <subcellularLocation>
        <location evidence="1 6">Bacterial flagellum basal body</location>
    </subcellularLocation>
</comment>
<dbReference type="InterPro" id="IPR001444">
    <property type="entry name" value="Flag_bb_rod_N"/>
</dbReference>
<accession>A0ABS7RG76</accession>
<dbReference type="Proteomes" id="UP000754710">
    <property type="component" value="Unassembled WGS sequence"/>
</dbReference>
<organism evidence="8 9">
    <name type="scientific">Nocardioides jiangsuensis</name>
    <dbReference type="NCBI Taxonomy" id="2866161"/>
    <lineage>
        <taxon>Bacteria</taxon>
        <taxon>Bacillati</taxon>
        <taxon>Actinomycetota</taxon>
        <taxon>Actinomycetes</taxon>
        <taxon>Propionibacteriales</taxon>
        <taxon>Nocardioidaceae</taxon>
        <taxon>Nocardioides</taxon>
    </lineage>
</organism>
<evidence type="ECO:0000256" key="4">
    <source>
        <dbReference type="ARBA" id="ARBA00023143"/>
    </source>
</evidence>
<dbReference type="InterPro" id="IPR019776">
    <property type="entry name" value="Flagellar_basal_body_rod_CS"/>
</dbReference>
<keyword evidence="9" id="KW-1185">Reference proteome</keyword>
<dbReference type="EMBL" id="JAIEZQ010000001">
    <property type="protein sequence ID" value="MBY9074040.1"/>
    <property type="molecule type" value="Genomic_DNA"/>
</dbReference>
<evidence type="ECO:0000259" key="7">
    <source>
        <dbReference type="Pfam" id="PF00460"/>
    </source>
</evidence>
<name>A0ABS7RG76_9ACTN</name>
<evidence type="ECO:0000256" key="2">
    <source>
        <dbReference type="ARBA" id="ARBA00009677"/>
    </source>
</evidence>
<comment type="caution">
    <text evidence="8">The sequence shown here is derived from an EMBL/GenBank/DDBJ whole genome shotgun (WGS) entry which is preliminary data.</text>
</comment>
<keyword evidence="8" id="KW-0969">Cilium</keyword>
<evidence type="ECO:0000256" key="3">
    <source>
        <dbReference type="ARBA" id="ARBA00014376"/>
    </source>
</evidence>
<evidence type="ECO:0000256" key="5">
    <source>
        <dbReference type="ARBA" id="ARBA00024934"/>
    </source>
</evidence>
<keyword evidence="8" id="KW-0966">Cell projection</keyword>
<sequence length="119" mass="12113">MLVSASDPVAAALGSALDGLALRQRVAADNIANIDTPGFTAATLDFESSLRSALADGEMTEGDVLPTTGLSSAPAGANGNNVDLATETMTAMQSVFQYQLLTRSVGDRYSLVTTAIGGM</sequence>
<comment type="function">
    <text evidence="5 6">Structural component of flagellum, the bacterial motility apparatus. Part of the rod structure of flagellar basal body.</text>
</comment>
<proteinExistence type="inferred from homology"/>
<protein>
    <recommendedName>
        <fullName evidence="3 6">Flagellar basal body rod protein FlgB</fullName>
    </recommendedName>
</protein>
<comment type="similarity">
    <text evidence="2 6">Belongs to the flagella basal body rod proteins family.</text>
</comment>
<evidence type="ECO:0000256" key="6">
    <source>
        <dbReference type="PIRNR" id="PIRNR002889"/>
    </source>
</evidence>
<evidence type="ECO:0000256" key="1">
    <source>
        <dbReference type="ARBA" id="ARBA00004117"/>
    </source>
</evidence>
<dbReference type="PROSITE" id="PS00588">
    <property type="entry name" value="FLAGELLA_BB_ROD"/>
    <property type="match status" value="1"/>
</dbReference>
<dbReference type="RefSeq" id="WP_221023765.1">
    <property type="nucleotide sequence ID" value="NZ_JAIEZQ010000001.1"/>
</dbReference>
<feature type="domain" description="Flagellar basal body rod protein N-terminal" evidence="7">
    <location>
        <begin position="14"/>
        <end position="40"/>
    </location>
</feature>
<reference evidence="8 9" key="1">
    <citation type="submission" date="2021-08" db="EMBL/GenBank/DDBJ databases">
        <title>Nocardioides bacterium WL0053 sp. nov., isolated from the sediment.</title>
        <authorList>
            <person name="Wang L."/>
            <person name="Zhang D."/>
            <person name="Zhang A."/>
        </authorList>
    </citation>
    <scope>NUCLEOTIDE SEQUENCE [LARGE SCALE GENOMIC DNA]</scope>
    <source>
        <strain evidence="8 9">WL0053</strain>
    </source>
</reference>
<dbReference type="InterPro" id="IPR006300">
    <property type="entry name" value="FlgB"/>
</dbReference>
<keyword evidence="4 6" id="KW-0975">Bacterial flagellum</keyword>
<keyword evidence="8" id="KW-0282">Flagellum</keyword>
<evidence type="ECO:0000313" key="9">
    <source>
        <dbReference type="Proteomes" id="UP000754710"/>
    </source>
</evidence>